<gene>
    <name evidence="4" type="ORF">FDZ14_34835</name>
</gene>
<dbReference type="EMBL" id="CP045275">
    <property type="protein sequence ID" value="QJX81282.1"/>
    <property type="molecule type" value="Genomic_DNA"/>
</dbReference>
<dbReference type="InterPro" id="IPR014833">
    <property type="entry name" value="TnsA_N"/>
</dbReference>
<feature type="domain" description="WYL" evidence="3">
    <location>
        <begin position="5"/>
        <end position="59"/>
    </location>
</feature>
<evidence type="ECO:0000259" key="2">
    <source>
        <dbReference type="Pfam" id="PF08722"/>
    </source>
</evidence>
<name>A0A6M6E2V9_PRIMG</name>
<feature type="domain" description="TnsA endonuclease N-terminal" evidence="2">
    <location>
        <begin position="150"/>
        <end position="223"/>
    </location>
</feature>
<organism evidence="4 5">
    <name type="scientific">Priestia megaterium</name>
    <name type="common">Bacillus megaterium</name>
    <dbReference type="NCBI Taxonomy" id="1404"/>
    <lineage>
        <taxon>Bacteria</taxon>
        <taxon>Bacillati</taxon>
        <taxon>Bacillota</taxon>
        <taxon>Bacilli</taxon>
        <taxon>Bacillales</taxon>
        <taxon>Bacillaceae</taxon>
        <taxon>Priestia</taxon>
    </lineage>
</organism>
<dbReference type="AlphaFoldDB" id="A0A6M6E2V9"/>
<dbReference type="RefSeq" id="WP_171779255.1">
    <property type="nucleotide sequence ID" value="NZ_CP045275.1"/>
</dbReference>
<keyword evidence="4" id="KW-0614">Plasmid</keyword>
<accession>A0A6M6E2V9</accession>
<proteinExistence type="predicted"/>
<dbReference type="Pfam" id="PF13280">
    <property type="entry name" value="WYL"/>
    <property type="match status" value="1"/>
</dbReference>
<dbReference type="PROSITE" id="PS52050">
    <property type="entry name" value="WYL"/>
    <property type="match status" value="1"/>
</dbReference>
<reference evidence="4 5" key="1">
    <citation type="submission" date="2019-10" db="EMBL/GenBank/DDBJ databases">
        <title>Complete genome sequences for adaption low water activity.</title>
        <authorList>
            <person name="Zhao L."/>
            <person name="Zhong J."/>
        </authorList>
    </citation>
    <scope>NUCLEOTIDE SEQUENCE [LARGE SCALE GENOMIC DNA]</scope>
    <source>
        <strain evidence="4 5">FDU301</strain>
        <plasmid evidence="5">pfdu301c</plasmid>
    </source>
</reference>
<feature type="region of interest" description="Disordered" evidence="1">
    <location>
        <begin position="254"/>
        <end position="278"/>
    </location>
</feature>
<dbReference type="Gene3D" id="3.40.91.30">
    <property type="match status" value="1"/>
</dbReference>
<evidence type="ECO:0000313" key="5">
    <source>
        <dbReference type="Proteomes" id="UP000501076"/>
    </source>
</evidence>
<evidence type="ECO:0000313" key="4">
    <source>
        <dbReference type="EMBL" id="QJX81282.1"/>
    </source>
</evidence>
<dbReference type="Pfam" id="PF08722">
    <property type="entry name" value="Tn7_TnsA-like_N"/>
    <property type="match status" value="1"/>
</dbReference>
<sequence length="306" mass="36006">MKHKVVKALNSKKRLIIKYNETERRVDPLYLFKYANRLYFVGHCYYRKERRIFKLSRIQFCQVLDEPIQTHLISFSQIDVGRFERNKIVLLHEIGNEIVETSKSISTQQAHSSTKTKKEYPKKVFLKKMKTEGMCRSPLEEIVFKELDNDSAVDYFKVEPFKIPYKYYGHTHNYLPDVLVTYKSGRKELLEVKLSGDIFSPKNQAKFRAARTFAKEHNMHFIVRGVEGTSVSFQKSDILDWEIAKEYKQSQTFPSEITTDHSQHQKKYQANKNEITSSPVSKKEGGSWSWVIWVLVAFWILSSLAR</sequence>
<geneLocation type="plasmid" evidence="5">
    <name>pfdu301c</name>
</geneLocation>
<dbReference type="Proteomes" id="UP000501076">
    <property type="component" value="Plasmid pFDU301C"/>
</dbReference>
<protein>
    <submittedName>
        <fullName evidence="4">WYL domain-containing protein</fullName>
    </submittedName>
</protein>
<evidence type="ECO:0000256" key="1">
    <source>
        <dbReference type="SAM" id="MobiDB-lite"/>
    </source>
</evidence>
<dbReference type="InterPro" id="IPR026881">
    <property type="entry name" value="WYL_dom"/>
</dbReference>
<evidence type="ECO:0000259" key="3">
    <source>
        <dbReference type="Pfam" id="PF13280"/>
    </source>
</evidence>